<evidence type="ECO:0000313" key="1">
    <source>
        <dbReference type="EMBL" id="QEG08486.1"/>
    </source>
</evidence>
<dbReference type="EMBL" id="MK813939">
    <property type="protein sequence ID" value="QEG08706.1"/>
    <property type="molecule type" value="Genomic_DNA"/>
</dbReference>
<keyword evidence="4" id="KW-1185">Reference proteome</keyword>
<reference evidence="2 4" key="1">
    <citation type="submission" date="2019-04" db="EMBL/GenBank/DDBJ databases">
        <title>Nine Novel Phages from a Plateau Lake in Southwest China Provide Insights into Aeromonas Phage Diversity.</title>
        <authorList>
            <person name="Xiao W."/>
            <person name="Bai M."/>
            <person name="Wang Y."/>
            <person name="Cui X."/>
        </authorList>
    </citation>
    <scope>NUCLEOTIDE SEQUENCE [LARGE SCALE GENOMIC DNA]</scope>
</reference>
<evidence type="ECO:0000313" key="3">
    <source>
        <dbReference type="EMBL" id="QEG08706.1"/>
    </source>
</evidence>
<accession>A0A5B9N4R4</accession>
<dbReference type="EMBL" id="MK813939">
    <property type="protein sequence ID" value="QEG08489.1"/>
    <property type="molecule type" value="Genomic_DNA"/>
</dbReference>
<gene>
    <name evidence="2" type="primary">4L372D_025</name>
    <name evidence="1" type="synonym">4L372D_022</name>
    <name evidence="3" type="synonym">4L372D_242</name>
</gene>
<protein>
    <submittedName>
        <fullName evidence="2">Uncharacterized protein</fullName>
    </submittedName>
</protein>
<dbReference type="KEGG" id="vg:55616943"/>
<sequence>MDTKLYYKLVCIDEQHAIIAEQQLNNAETGKLKAKRLGRAVIVSINKDGLEQKELSEINYLLSSVRVHAMAYDDDELSQYDIDEIDKI</sequence>
<dbReference type="EMBL" id="MK813939">
    <property type="protein sequence ID" value="QEG08486.1"/>
    <property type="molecule type" value="Genomic_DNA"/>
</dbReference>
<dbReference type="GeneID" id="55616943"/>
<evidence type="ECO:0000313" key="4">
    <source>
        <dbReference type="Proteomes" id="UP000323739"/>
    </source>
</evidence>
<organism evidence="2 4">
    <name type="scientific">Aeromonas phage 4L372D</name>
    <dbReference type="NCBI Taxonomy" id="2588518"/>
    <lineage>
        <taxon>Viruses</taxon>
        <taxon>Duplodnaviria</taxon>
        <taxon>Heunggongvirae</taxon>
        <taxon>Uroviricota</taxon>
        <taxon>Caudoviricetes</taxon>
        <taxon>Plateaulakevirus</taxon>
        <taxon>Plateaulakevirus pv4L372D</taxon>
    </lineage>
</organism>
<proteinExistence type="predicted"/>
<name>A0A5B9N4R4_9CAUD</name>
<evidence type="ECO:0000313" key="2">
    <source>
        <dbReference type="EMBL" id="QEG08489.1"/>
    </source>
</evidence>
<dbReference type="RefSeq" id="YP_009846573.1">
    <property type="nucleotide sequence ID" value="NC_048771.1"/>
</dbReference>
<dbReference type="Proteomes" id="UP000323739">
    <property type="component" value="Segment"/>
</dbReference>